<dbReference type="Proteomes" id="UP000054538">
    <property type="component" value="Unassembled WGS sequence"/>
</dbReference>
<sequence>MFAAKSRTWFELCFVPLVPLRSKHIWMCGICQLQAQMQPGWEPPLAHPGGYQYPVVQNQSGPSAPMDRPQNDGKGYQPGYIHSG</sequence>
<proteinExistence type="predicted"/>
<reference evidence="3" key="2">
    <citation type="submission" date="2015-01" db="EMBL/GenBank/DDBJ databases">
        <title>Evolutionary Origins and Diversification of the Mycorrhizal Mutualists.</title>
        <authorList>
            <consortium name="DOE Joint Genome Institute"/>
            <consortium name="Mycorrhizal Genomics Consortium"/>
            <person name="Kohler A."/>
            <person name="Kuo A."/>
            <person name="Nagy L.G."/>
            <person name="Floudas D."/>
            <person name="Copeland A."/>
            <person name="Barry K.W."/>
            <person name="Cichocki N."/>
            <person name="Veneault-Fourrey C."/>
            <person name="LaButti K."/>
            <person name="Lindquist E.A."/>
            <person name="Lipzen A."/>
            <person name="Lundell T."/>
            <person name="Morin E."/>
            <person name="Murat C."/>
            <person name="Riley R."/>
            <person name="Ohm R."/>
            <person name="Sun H."/>
            <person name="Tunlid A."/>
            <person name="Henrissat B."/>
            <person name="Grigoriev I.V."/>
            <person name="Hibbett D.S."/>
            <person name="Martin F."/>
        </authorList>
    </citation>
    <scope>NUCLEOTIDE SEQUENCE [LARGE SCALE GENOMIC DNA]</scope>
    <source>
        <strain evidence="3">Ve08.2h10</strain>
    </source>
</reference>
<dbReference type="EMBL" id="KN824971">
    <property type="protein sequence ID" value="KIK96736.1"/>
    <property type="molecule type" value="Genomic_DNA"/>
</dbReference>
<dbReference type="InParanoid" id="A0A0D0E0C8"/>
<dbReference type="AlphaFoldDB" id="A0A0D0E0C8"/>
<evidence type="ECO:0000313" key="3">
    <source>
        <dbReference type="Proteomes" id="UP000054538"/>
    </source>
</evidence>
<organism evidence="2 3">
    <name type="scientific">Paxillus rubicundulus Ve08.2h10</name>
    <dbReference type="NCBI Taxonomy" id="930991"/>
    <lineage>
        <taxon>Eukaryota</taxon>
        <taxon>Fungi</taxon>
        <taxon>Dikarya</taxon>
        <taxon>Basidiomycota</taxon>
        <taxon>Agaricomycotina</taxon>
        <taxon>Agaricomycetes</taxon>
        <taxon>Agaricomycetidae</taxon>
        <taxon>Boletales</taxon>
        <taxon>Paxilineae</taxon>
        <taxon>Paxillaceae</taxon>
        <taxon>Paxillus</taxon>
    </lineage>
</organism>
<feature type="region of interest" description="Disordered" evidence="1">
    <location>
        <begin position="50"/>
        <end position="84"/>
    </location>
</feature>
<dbReference type="OrthoDB" id="5545479at2759"/>
<evidence type="ECO:0000313" key="2">
    <source>
        <dbReference type="EMBL" id="KIK96736.1"/>
    </source>
</evidence>
<evidence type="ECO:0000256" key="1">
    <source>
        <dbReference type="SAM" id="MobiDB-lite"/>
    </source>
</evidence>
<accession>A0A0D0E0C8</accession>
<dbReference type="STRING" id="930991.A0A0D0E0C8"/>
<name>A0A0D0E0C8_9AGAM</name>
<keyword evidence="3" id="KW-1185">Reference proteome</keyword>
<gene>
    <name evidence="2" type="ORF">PAXRUDRAFT_825639</name>
</gene>
<reference evidence="2 3" key="1">
    <citation type="submission" date="2014-04" db="EMBL/GenBank/DDBJ databases">
        <authorList>
            <consortium name="DOE Joint Genome Institute"/>
            <person name="Kuo A."/>
            <person name="Kohler A."/>
            <person name="Jargeat P."/>
            <person name="Nagy L.G."/>
            <person name="Floudas D."/>
            <person name="Copeland A."/>
            <person name="Barry K.W."/>
            <person name="Cichocki N."/>
            <person name="Veneault-Fourrey C."/>
            <person name="LaButti K."/>
            <person name="Lindquist E.A."/>
            <person name="Lipzen A."/>
            <person name="Lundell T."/>
            <person name="Morin E."/>
            <person name="Murat C."/>
            <person name="Sun H."/>
            <person name="Tunlid A."/>
            <person name="Henrissat B."/>
            <person name="Grigoriev I.V."/>
            <person name="Hibbett D.S."/>
            <person name="Martin F."/>
            <person name="Nordberg H.P."/>
            <person name="Cantor M.N."/>
            <person name="Hua S.X."/>
        </authorList>
    </citation>
    <scope>NUCLEOTIDE SEQUENCE [LARGE SCALE GENOMIC DNA]</scope>
    <source>
        <strain evidence="2 3">Ve08.2h10</strain>
    </source>
</reference>
<dbReference type="HOGENOM" id="CLU_115926_2_0_1"/>
<protein>
    <submittedName>
        <fullName evidence="2">Unplaced genomic scaffold scaffold_149, whole genome shotgun sequence</fullName>
    </submittedName>
</protein>